<keyword evidence="1" id="KW-0812">Transmembrane</keyword>
<evidence type="ECO:0000259" key="2">
    <source>
        <dbReference type="SMART" id="SM00267"/>
    </source>
</evidence>
<feature type="transmembrane region" description="Helical" evidence="1">
    <location>
        <begin position="85"/>
        <end position="103"/>
    </location>
</feature>
<feature type="domain" description="GGDEF" evidence="2">
    <location>
        <begin position="117"/>
        <end position="288"/>
    </location>
</feature>
<dbReference type="InterPro" id="IPR043128">
    <property type="entry name" value="Rev_trsase/Diguanyl_cyclase"/>
</dbReference>
<dbReference type="Pfam" id="PF00990">
    <property type="entry name" value="GGDEF"/>
    <property type="match status" value="1"/>
</dbReference>
<dbReference type="AlphaFoldDB" id="A0A6N2ZLW2"/>
<feature type="transmembrane region" description="Helical" evidence="1">
    <location>
        <begin position="53"/>
        <end position="79"/>
    </location>
</feature>
<name>A0A6N2ZLW2_9CLOT</name>
<organism evidence="3">
    <name type="scientific">Clostridium tertium</name>
    <dbReference type="NCBI Taxonomy" id="1559"/>
    <lineage>
        <taxon>Bacteria</taxon>
        <taxon>Bacillati</taxon>
        <taxon>Bacillota</taxon>
        <taxon>Clostridia</taxon>
        <taxon>Eubacteriales</taxon>
        <taxon>Clostridiaceae</taxon>
        <taxon>Clostridium</taxon>
    </lineage>
</organism>
<dbReference type="EMBL" id="CACRTO010000006">
    <property type="protein sequence ID" value="VYT79643.1"/>
    <property type="molecule type" value="Genomic_DNA"/>
</dbReference>
<reference evidence="3" key="1">
    <citation type="submission" date="2019-11" db="EMBL/GenBank/DDBJ databases">
        <authorList>
            <person name="Feng L."/>
        </authorList>
    </citation>
    <scope>NUCLEOTIDE SEQUENCE</scope>
    <source>
        <strain evidence="3">CTertiumLFYP3</strain>
    </source>
</reference>
<gene>
    <name evidence="3" type="ORF">CTLFYP3_00702</name>
</gene>
<protein>
    <submittedName>
        <fullName evidence="3">GGDEF domain protein</fullName>
    </submittedName>
</protein>
<evidence type="ECO:0000256" key="1">
    <source>
        <dbReference type="SAM" id="Phobius"/>
    </source>
</evidence>
<keyword evidence="1" id="KW-0472">Membrane</keyword>
<dbReference type="SMART" id="SM00267">
    <property type="entry name" value="GGDEF"/>
    <property type="match status" value="1"/>
</dbReference>
<proteinExistence type="predicted"/>
<feature type="transmembrane region" description="Helical" evidence="1">
    <location>
        <begin position="12"/>
        <end position="32"/>
    </location>
</feature>
<accession>A0A6N2ZLW2</accession>
<dbReference type="Gene3D" id="3.30.70.270">
    <property type="match status" value="1"/>
</dbReference>
<evidence type="ECO:0000313" key="3">
    <source>
        <dbReference type="EMBL" id="VYT79643.1"/>
    </source>
</evidence>
<dbReference type="InterPro" id="IPR029787">
    <property type="entry name" value="Nucleotide_cyclase"/>
</dbReference>
<sequence>MNKRNLQGFEKAYLALITFIIIQIFLVFLNIYTTQQFSIEDFTVVIIELISILLSYFLGIVPAIIFSLVYIVGYAVYIISGGGNINLLTYILMFFVPVSTIYAGSMNKTRKELVNELVKLNELEERQLKVDPMTSLENEFAFKEVLLKNVNLASRYESYNFSLVMFRLEFINTLRSLLEVKEFNNLIGKIAGIVQKCIREEDYKFIVNNDRIVIITPLTSSKAITPAIRRILEEVGHLVIKSKDGENVNIVLKYGSLDYSEDKNEMFKDYKNVLLELQKSTEVNIYGEYAN</sequence>
<dbReference type="InterPro" id="IPR000160">
    <property type="entry name" value="GGDEF_dom"/>
</dbReference>
<dbReference type="SUPFAM" id="SSF55073">
    <property type="entry name" value="Nucleotide cyclase"/>
    <property type="match status" value="1"/>
</dbReference>
<dbReference type="RefSeq" id="WP_156625073.1">
    <property type="nucleotide sequence ID" value="NZ_CACRTO010000006.1"/>
</dbReference>
<keyword evidence="1" id="KW-1133">Transmembrane helix</keyword>